<feature type="transmembrane region" description="Helical" evidence="1">
    <location>
        <begin position="128"/>
        <end position="146"/>
    </location>
</feature>
<sequence length="149" mass="16148">MKSQIIPILFAVIAGAVLPFQAVFNMQLGKTVHQPIFAAFASFLLGTLGLLTYLIYLKFDFSTLTQTKEASAVVWTAGLLGAFYVAAVIILAPKLGTALTFGLVVTGQMLVSVLLDHFGLFGLPINQINWQKTIGILLLLLGVIFIRKH</sequence>
<keyword evidence="1" id="KW-0472">Membrane</keyword>
<dbReference type="PANTHER" id="PTHR34821">
    <property type="entry name" value="INNER MEMBRANE PROTEIN YDCZ"/>
    <property type="match status" value="1"/>
</dbReference>
<feature type="transmembrane region" description="Helical" evidence="1">
    <location>
        <begin position="36"/>
        <end position="56"/>
    </location>
</feature>
<reference evidence="2" key="1">
    <citation type="submission" date="2020-12" db="EMBL/GenBank/DDBJ databases">
        <title>Bacterial novel species Flavobacterium sp. SE-1-e isolated from soil.</title>
        <authorList>
            <person name="Jung H.-Y."/>
        </authorList>
    </citation>
    <scope>NUCLEOTIDE SEQUENCE</scope>
    <source>
        <strain evidence="2">SE-1-e</strain>
    </source>
</reference>
<dbReference type="EMBL" id="JAEHFV010000001">
    <property type="protein sequence ID" value="MBK0368326.1"/>
    <property type="molecule type" value="Genomic_DNA"/>
</dbReference>
<dbReference type="Pfam" id="PF04657">
    <property type="entry name" value="DMT_YdcZ"/>
    <property type="match status" value="1"/>
</dbReference>
<feature type="transmembrane region" description="Helical" evidence="1">
    <location>
        <begin position="6"/>
        <end position="24"/>
    </location>
</feature>
<organism evidence="2 3">
    <name type="scientific">Flavobacterium agrisoli</name>
    <dbReference type="NCBI Taxonomy" id="2793066"/>
    <lineage>
        <taxon>Bacteria</taxon>
        <taxon>Pseudomonadati</taxon>
        <taxon>Bacteroidota</taxon>
        <taxon>Flavobacteriia</taxon>
        <taxon>Flavobacteriales</taxon>
        <taxon>Flavobacteriaceae</taxon>
        <taxon>Flavobacterium</taxon>
    </lineage>
</organism>
<evidence type="ECO:0000313" key="2">
    <source>
        <dbReference type="EMBL" id="MBK0368326.1"/>
    </source>
</evidence>
<dbReference type="InterPro" id="IPR006750">
    <property type="entry name" value="YdcZ"/>
</dbReference>
<accession>A0A934UI01</accession>
<evidence type="ECO:0000313" key="3">
    <source>
        <dbReference type="Proteomes" id="UP000609172"/>
    </source>
</evidence>
<feature type="transmembrane region" description="Helical" evidence="1">
    <location>
        <begin position="72"/>
        <end position="92"/>
    </location>
</feature>
<gene>
    <name evidence="2" type="ORF">I5M07_00650</name>
</gene>
<keyword evidence="1" id="KW-0812">Transmembrane</keyword>
<proteinExistence type="predicted"/>
<comment type="caution">
    <text evidence="2">The sequence shown here is derived from an EMBL/GenBank/DDBJ whole genome shotgun (WGS) entry which is preliminary data.</text>
</comment>
<evidence type="ECO:0000256" key="1">
    <source>
        <dbReference type="SAM" id="Phobius"/>
    </source>
</evidence>
<dbReference type="PANTHER" id="PTHR34821:SF2">
    <property type="entry name" value="INNER MEMBRANE PROTEIN YDCZ"/>
    <property type="match status" value="1"/>
</dbReference>
<keyword evidence="3" id="KW-1185">Reference proteome</keyword>
<dbReference type="Proteomes" id="UP000609172">
    <property type="component" value="Unassembled WGS sequence"/>
</dbReference>
<keyword evidence="1" id="KW-1133">Transmembrane helix</keyword>
<dbReference type="GO" id="GO:0005886">
    <property type="term" value="C:plasma membrane"/>
    <property type="evidence" value="ECO:0007669"/>
    <property type="project" value="TreeGrafter"/>
</dbReference>
<dbReference type="RefSeq" id="WP_200104261.1">
    <property type="nucleotide sequence ID" value="NZ_JAEHFV010000001.1"/>
</dbReference>
<dbReference type="AlphaFoldDB" id="A0A934UI01"/>
<protein>
    <submittedName>
        <fullName evidence="2">DMT family transporter</fullName>
    </submittedName>
</protein>
<name>A0A934UI01_9FLAO</name>